<dbReference type="eggNOG" id="COG2508">
    <property type="taxonomic scope" value="Bacteria"/>
</dbReference>
<accession>W7IH19</accession>
<comment type="caution">
    <text evidence="3">The sequence shown here is derived from an EMBL/GenBank/DDBJ whole genome shotgun (WGS) entry which is preliminary data.</text>
</comment>
<evidence type="ECO:0000313" key="4">
    <source>
        <dbReference type="Proteomes" id="UP000019277"/>
    </source>
</evidence>
<feature type="domain" description="PucR C-terminal helix-turn-helix" evidence="1">
    <location>
        <begin position="318"/>
        <end position="374"/>
    </location>
</feature>
<dbReference type="InterPro" id="IPR025736">
    <property type="entry name" value="PucR_C-HTH_dom"/>
</dbReference>
<keyword evidence="4" id="KW-1185">Reference proteome</keyword>
<evidence type="ECO:0000313" key="3">
    <source>
        <dbReference type="EMBL" id="EWC60175.1"/>
    </source>
</evidence>
<dbReference type="EMBL" id="AYXG01000169">
    <property type="protein sequence ID" value="EWC60175.1"/>
    <property type="molecule type" value="Genomic_DNA"/>
</dbReference>
<sequence length="381" mass="40603">MTAARTTRTTPPAEDLRLAVAARARRSDLVRTAVEAITRSAGPRDPADLAALTATVTAAVDVGLDAVFDGRCAPPAWRLLLGEVGAAERRAGRGLEVVESATRVAARAVWHHLIVLARRLRVSPTATVAVVDALFAFTDTVCEAARDGHRAAAGSTDPGRAELLALLLAPAPVPDLTARAAEAGWPLPDRVTALVADTPFRVDPARLPPGALTDPDRAGTCLLVPADQPIPEAPSTRRGIRFAAGPPVPTADAHRSAHYARTLLDLVDRGTLPTRRLTRADDHLLTLLAAADDGLLPWVRSATLAPLAALSPGRRAKLLTTLALWLRHDGDVREVAQRVGLHPQTVRYRLQQLRDLLGDSALEGEQRFLLRLALVTAPRAR</sequence>
<dbReference type="AlphaFoldDB" id="W7IH19"/>
<dbReference type="PANTHER" id="PTHR33744:SF1">
    <property type="entry name" value="DNA-BINDING TRANSCRIPTIONAL ACTIVATOR ADER"/>
    <property type="match status" value="1"/>
</dbReference>
<dbReference type="Gene3D" id="1.10.10.2840">
    <property type="entry name" value="PucR C-terminal helix-turn-helix domain"/>
    <property type="match status" value="1"/>
</dbReference>
<evidence type="ECO:0000259" key="1">
    <source>
        <dbReference type="Pfam" id="PF13556"/>
    </source>
</evidence>
<feature type="domain" description="RsbT co-antagonist protein RsbRD N-terminal" evidence="2">
    <location>
        <begin position="28"/>
        <end position="153"/>
    </location>
</feature>
<name>W7IH19_9PSEU</name>
<dbReference type="RefSeq" id="WP_035285884.1">
    <property type="nucleotide sequence ID" value="NZ_AYXG01000169.1"/>
</dbReference>
<dbReference type="InterPro" id="IPR042070">
    <property type="entry name" value="PucR_C-HTH_sf"/>
</dbReference>
<dbReference type="STRING" id="909613.UO65_4522"/>
<dbReference type="InterPro" id="IPR051448">
    <property type="entry name" value="CdaR-like_regulators"/>
</dbReference>
<dbReference type="OrthoDB" id="5243741at2"/>
<dbReference type="PANTHER" id="PTHR33744">
    <property type="entry name" value="CARBOHYDRATE DIACID REGULATOR"/>
    <property type="match status" value="1"/>
</dbReference>
<protein>
    <submittedName>
        <fullName evidence="3">Regulatory protein</fullName>
    </submittedName>
</protein>
<proteinExistence type="predicted"/>
<dbReference type="InterPro" id="IPR025751">
    <property type="entry name" value="RsbRD_N_dom"/>
</dbReference>
<organism evidence="3 4">
    <name type="scientific">Actinokineospora spheciospongiae</name>
    <dbReference type="NCBI Taxonomy" id="909613"/>
    <lineage>
        <taxon>Bacteria</taxon>
        <taxon>Bacillati</taxon>
        <taxon>Actinomycetota</taxon>
        <taxon>Actinomycetes</taxon>
        <taxon>Pseudonocardiales</taxon>
        <taxon>Pseudonocardiaceae</taxon>
        <taxon>Actinokineospora</taxon>
    </lineage>
</organism>
<gene>
    <name evidence="3" type="ORF">UO65_4522</name>
</gene>
<evidence type="ECO:0000259" key="2">
    <source>
        <dbReference type="Pfam" id="PF14361"/>
    </source>
</evidence>
<dbReference type="Pfam" id="PF14361">
    <property type="entry name" value="RsbRD_N"/>
    <property type="match status" value="1"/>
</dbReference>
<reference evidence="3 4" key="1">
    <citation type="journal article" date="2014" name="Genome Announc.">
        <title>Draft Genome Sequence of the Antitrypanosomally Active Sponge-Associated Bacterium Actinokineospora sp. Strain EG49.</title>
        <authorList>
            <person name="Harjes J."/>
            <person name="Ryu T."/>
            <person name="Abdelmohsen U.R."/>
            <person name="Moitinho-Silva L."/>
            <person name="Horn H."/>
            <person name="Ravasi T."/>
            <person name="Hentschel U."/>
        </authorList>
    </citation>
    <scope>NUCLEOTIDE SEQUENCE [LARGE SCALE GENOMIC DNA]</scope>
    <source>
        <strain evidence="3 4">EG49</strain>
    </source>
</reference>
<dbReference type="Proteomes" id="UP000019277">
    <property type="component" value="Unassembled WGS sequence"/>
</dbReference>
<dbReference type="Pfam" id="PF13556">
    <property type="entry name" value="HTH_30"/>
    <property type="match status" value="1"/>
</dbReference>